<dbReference type="EC" id="2.7.13.3" evidence="3"/>
<proteinExistence type="predicted"/>
<evidence type="ECO:0000313" key="14">
    <source>
        <dbReference type="Proteomes" id="UP000606008"/>
    </source>
</evidence>
<evidence type="ECO:0000256" key="4">
    <source>
        <dbReference type="ARBA" id="ARBA00022553"/>
    </source>
</evidence>
<reference evidence="14" key="2">
    <citation type="submission" date="2023-07" db="EMBL/GenBank/DDBJ databases">
        <authorList>
            <person name="Jung D.-H."/>
        </authorList>
    </citation>
    <scope>NUCLEOTIDE SEQUENCE [LARGE SCALE GENOMIC DNA]</scope>
    <source>
        <strain evidence="14">JA-25</strain>
    </source>
</reference>
<evidence type="ECO:0000256" key="9">
    <source>
        <dbReference type="ARBA" id="ARBA00023012"/>
    </source>
</evidence>
<evidence type="ECO:0000259" key="11">
    <source>
        <dbReference type="PROSITE" id="PS50109"/>
    </source>
</evidence>
<keyword evidence="14" id="KW-1185">Reference proteome</keyword>
<dbReference type="InterPro" id="IPR036890">
    <property type="entry name" value="HATPase_C_sf"/>
</dbReference>
<evidence type="ECO:0000256" key="1">
    <source>
        <dbReference type="ARBA" id="ARBA00000085"/>
    </source>
</evidence>
<evidence type="ECO:0000313" key="13">
    <source>
        <dbReference type="EMBL" id="NID13611.1"/>
    </source>
</evidence>
<feature type="domain" description="HAMP" evidence="12">
    <location>
        <begin position="157"/>
        <end position="210"/>
    </location>
</feature>
<dbReference type="Gene3D" id="1.10.287.130">
    <property type="match status" value="1"/>
</dbReference>
<keyword evidence="7 13" id="KW-0418">Kinase</keyword>
<comment type="subcellular location">
    <subcellularLocation>
        <location evidence="2">Membrane</location>
    </subcellularLocation>
</comment>
<comment type="catalytic activity">
    <reaction evidence="1">
        <text>ATP + protein L-histidine = ADP + protein N-phospho-L-histidine.</text>
        <dbReference type="EC" id="2.7.13.3"/>
    </reaction>
</comment>
<dbReference type="Pfam" id="PF00512">
    <property type="entry name" value="HisKA"/>
    <property type="match status" value="1"/>
</dbReference>
<comment type="caution">
    <text evidence="13">The sequence shown here is derived from an EMBL/GenBank/DDBJ whole genome shotgun (WGS) entry which is preliminary data.</text>
</comment>
<dbReference type="Proteomes" id="UP000606008">
    <property type="component" value="Unassembled WGS sequence"/>
</dbReference>
<dbReference type="EMBL" id="WAEL01000013">
    <property type="protein sequence ID" value="NID13611.1"/>
    <property type="molecule type" value="Genomic_DNA"/>
</dbReference>
<keyword evidence="4" id="KW-0597">Phosphoprotein</keyword>
<organism evidence="13 14">
    <name type="scientific">Fibrivirga algicola</name>
    <dbReference type="NCBI Taxonomy" id="2950420"/>
    <lineage>
        <taxon>Bacteria</taxon>
        <taxon>Pseudomonadati</taxon>
        <taxon>Bacteroidota</taxon>
        <taxon>Cytophagia</taxon>
        <taxon>Cytophagales</taxon>
        <taxon>Spirosomataceae</taxon>
        <taxon>Fibrivirga</taxon>
    </lineage>
</organism>
<evidence type="ECO:0000256" key="5">
    <source>
        <dbReference type="ARBA" id="ARBA00022679"/>
    </source>
</evidence>
<evidence type="ECO:0000256" key="7">
    <source>
        <dbReference type="ARBA" id="ARBA00022777"/>
    </source>
</evidence>
<dbReference type="PROSITE" id="PS50885">
    <property type="entry name" value="HAMP"/>
    <property type="match status" value="1"/>
</dbReference>
<keyword evidence="9" id="KW-0902">Two-component regulatory system</keyword>
<dbReference type="PANTHER" id="PTHR45436">
    <property type="entry name" value="SENSOR HISTIDINE KINASE YKOH"/>
    <property type="match status" value="1"/>
</dbReference>
<gene>
    <name evidence="13" type="ORF">F7231_25815</name>
</gene>
<keyword evidence="10" id="KW-0472">Membrane</keyword>
<dbReference type="SUPFAM" id="SSF47384">
    <property type="entry name" value="Homodimeric domain of signal transducing histidine kinase"/>
    <property type="match status" value="1"/>
</dbReference>
<evidence type="ECO:0000256" key="2">
    <source>
        <dbReference type="ARBA" id="ARBA00004370"/>
    </source>
</evidence>
<sequence>MSLLRKTLLYLLLAAVPVALGGVWVFDTLVNHVIRYEVDEQLSSDLAYIQQQLQTARIPLNRGQYLLDNPHISLLPSGRVIPPTFSDSVEYDRRENEPVPVRRLTATIQIGKRTYLIVVKQAMGEFEEVAQMLSMSVIASFLVLVIFLTVLNGWVSRRLWQPFYRLIDQLRAYRLNERTPAIFDQSSIAEFGQLSIALNDMSLTLHHQYVVQKEFTDHAAHEMQTPLAVMTTQLDRLLTTEPLTDEQVSLMEQAQASVRRLTQLNKSLLLLTKIENNQFADQQRVNLSDVLDRLHRNFASYAEHRGLSWATHIEPDVIRLMNPHLAEVLFSNLLKNALTHALPSTFAQLGLTKSQFTVTNVGPPLPFPAEQLFDRFVKNSARPESTGLGLALVRQITERYGMTVEYSYDERGRLHTFTVLFPN</sequence>
<reference evidence="14" key="1">
    <citation type="submission" date="2019-09" db="EMBL/GenBank/DDBJ databases">
        <authorList>
            <person name="Jung D.-H."/>
        </authorList>
    </citation>
    <scope>NUCLEOTIDE SEQUENCE [LARGE SCALE GENOMIC DNA]</scope>
    <source>
        <strain evidence="14">JA-25</strain>
    </source>
</reference>
<dbReference type="RefSeq" id="WP_166694136.1">
    <property type="nucleotide sequence ID" value="NZ_WAEL01000013.1"/>
</dbReference>
<dbReference type="InterPro" id="IPR003661">
    <property type="entry name" value="HisK_dim/P_dom"/>
</dbReference>
<dbReference type="GO" id="GO:0016301">
    <property type="term" value="F:kinase activity"/>
    <property type="evidence" value="ECO:0007669"/>
    <property type="project" value="UniProtKB-KW"/>
</dbReference>
<evidence type="ECO:0000256" key="10">
    <source>
        <dbReference type="SAM" id="Phobius"/>
    </source>
</evidence>
<evidence type="ECO:0000256" key="8">
    <source>
        <dbReference type="ARBA" id="ARBA00022989"/>
    </source>
</evidence>
<keyword evidence="5" id="KW-0808">Transferase</keyword>
<keyword evidence="6 10" id="KW-0812">Transmembrane</keyword>
<dbReference type="InterPro" id="IPR005467">
    <property type="entry name" value="His_kinase_dom"/>
</dbReference>
<dbReference type="Gene3D" id="3.30.565.10">
    <property type="entry name" value="Histidine kinase-like ATPase, C-terminal domain"/>
    <property type="match status" value="1"/>
</dbReference>
<keyword evidence="8 10" id="KW-1133">Transmembrane helix</keyword>
<dbReference type="InterPro" id="IPR003660">
    <property type="entry name" value="HAMP_dom"/>
</dbReference>
<name>A0ABX0QQP5_9BACT</name>
<evidence type="ECO:0000256" key="3">
    <source>
        <dbReference type="ARBA" id="ARBA00012438"/>
    </source>
</evidence>
<dbReference type="PROSITE" id="PS50109">
    <property type="entry name" value="HIS_KIN"/>
    <property type="match status" value="1"/>
</dbReference>
<dbReference type="CDD" id="cd00082">
    <property type="entry name" value="HisKA"/>
    <property type="match status" value="1"/>
</dbReference>
<accession>A0ABX0QQP5</accession>
<evidence type="ECO:0000256" key="6">
    <source>
        <dbReference type="ARBA" id="ARBA00022692"/>
    </source>
</evidence>
<dbReference type="Pfam" id="PF02518">
    <property type="entry name" value="HATPase_c"/>
    <property type="match status" value="1"/>
</dbReference>
<dbReference type="InterPro" id="IPR050428">
    <property type="entry name" value="TCS_sensor_his_kinase"/>
</dbReference>
<evidence type="ECO:0000259" key="12">
    <source>
        <dbReference type="PROSITE" id="PS50885"/>
    </source>
</evidence>
<feature type="transmembrane region" description="Helical" evidence="10">
    <location>
        <begin position="7"/>
        <end position="26"/>
    </location>
</feature>
<dbReference type="SMART" id="SM00388">
    <property type="entry name" value="HisKA"/>
    <property type="match status" value="1"/>
</dbReference>
<dbReference type="SMART" id="SM00387">
    <property type="entry name" value="HATPase_c"/>
    <property type="match status" value="1"/>
</dbReference>
<dbReference type="InterPro" id="IPR036097">
    <property type="entry name" value="HisK_dim/P_sf"/>
</dbReference>
<dbReference type="Gene3D" id="6.10.340.10">
    <property type="match status" value="1"/>
</dbReference>
<dbReference type="SUPFAM" id="SSF55874">
    <property type="entry name" value="ATPase domain of HSP90 chaperone/DNA topoisomerase II/histidine kinase"/>
    <property type="match status" value="1"/>
</dbReference>
<feature type="transmembrane region" description="Helical" evidence="10">
    <location>
        <begin position="133"/>
        <end position="155"/>
    </location>
</feature>
<feature type="domain" description="Histidine kinase" evidence="11">
    <location>
        <begin position="218"/>
        <end position="423"/>
    </location>
</feature>
<protein>
    <recommendedName>
        <fullName evidence="3">histidine kinase</fullName>
        <ecNumber evidence="3">2.7.13.3</ecNumber>
    </recommendedName>
</protein>
<dbReference type="PANTHER" id="PTHR45436:SF5">
    <property type="entry name" value="SENSOR HISTIDINE KINASE TRCS"/>
    <property type="match status" value="1"/>
</dbReference>
<dbReference type="InterPro" id="IPR003594">
    <property type="entry name" value="HATPase_dom"/>
</dbReference>